<keyword evidence="6 10" id="KW-0573">Peptidoglycan synthesis</keyword>
<evidence type="ECO:0000256" key="1">
    <source>
        <dbReference type="ARBA" id="ARBA00022475"/>
    </source>
</evidence>
<feature type="binding site" evidence="10">
    <location>
        <begin position="13"/>
        <end position="15"/>
    </location>
    <ligand>
        <name>UDP-N-acetyl-alpha-D-glucosamine</name>
        <dbReference type="ChEBI" id="CHEBI:57705"/>
    </ligand>
</feature>
<dbReference type="AlphaFoldDB" id="A0A8J7M852"/>
<dbReference type="InterPro" id="IPR007235">
    <property type="entry name" value="Glyco_trans_28_C"/>
</dbReference>
<proteinExistence type="inferred from homology"/>
<dbReference type="GO" id="GO:0051301">
    <property type="term" value="P:cell division"/>
    <property type="evidence" value="ECO:0007669"/>
    <property type="project" value="UniProtKB-KW"/>
</dbReference>
<dbReference type="GO" id="GO:0009252">
    <property type="term" value="P:peptidoglycan biosynthetic process"/>
    <property type="evidence" value="ECO:0007669"/>
    <property type="project" value="UniProtKB-UniRule"/>
</dbReference>
<dbReference type="InterPro" id="IPR004276">
    <property type="entry name" value="GlycoTrans_28_N"/>
</dbReference>
<comment type="caution">
    <text evidence="10">Lacks conserved residue(s) required for the propagation of feature annotation.</text>
</comment>
<dbReference type="Gene3D" id="3.40.50.2000">
    <property type="entry name" value="Glycogen Phosphorylase B"/>
    <property type="match status" value="2"/>
</dbReference>
<comment type="catalytic activity">
    <reaction evidence="10">
        <text>di-trans,octa-cis-undecaprenyl diphospho-N-acetyl-alpha-D-muramoyl-L-alanyl-D-glutamyl-meso-2,6-diaminopimeloyl-D-alanyl-D-alanine + UDP-N-acetyl-alpha-D-glucosamine = di-trans,octa-cis-undecaprenyl diphospho-[N-acetyl-alpha-D-glucosaminyl-(1-&gt;4)]-N-acetyl-alpha-D-muramoyl-L-alanyl-D-glutamyl-meso-2,6-diaminopimeloyl-D-alanyl-D-alanine + UDP + H(+)</text>
        <dbReference type="Rhea" id="RHEA:31227"/>
        <dbReference type="ChEBI" id="CHEBI:15378"/>
        <dbReference type="ChEBI" id="CHEBI:57705"/>
        <dbReference type="ChEBI" id="CHEBI:58223"/>
        <dbReference type="ChEBI" id="CHEBI:61387"/>
        <dbReference type="ChEBI" id="CHEBI:61388"/>
        <dbReference type="EC" id="2.4.1.227"/>
    </reaction>
</comment>
<keyword evidence="14" id="KW-1185">Reference proteome</keyword>
<dbReference type="EMBL" id="JAEHHL010000006">
    <property type="protein sequence ID" value="MBK0399667.1"/>
    <property type="molecule type" value="Genomic_DNA"/>
</dbReference>
<feature type="domain" description="Glycosyltransferase family 28 N-terminal" evidence="11">
    <location>
        <begin position="7"/>
        <end position="142"/>
    </location>
</feature>
<keyword evidence="3 10" id="KW-0328">Glycosyltransferase</keyword>
<evidence type="ECO:0000256" key="7">
    <source>
        <dbReference type="ARBA" id="ARBA00023136"/>
    </source>
</evidence>
<feature type="binding site" evidence="10">
    <location>
        <position position="193"/>
    </location>
    <ligand>
        <name>UDP-N-acetyl-alpha-D-glucosamine</name>
        <dbReference type="ChEBI" id="CHEBI:57705"/>
    </ligand>
</feature>
<dbReference type="CDD" id="cd03785">
    <property type="entry name" value="GT28_MurG"/>
    <property type="match status" value="1"/>
</dbReference>
<dbReference type="PANTHER" id="PTHR21015">
    <property type="entry name" value="UDP-N-ACETYLGLUCOSAMINE--N-ACETYLMURAMYL-(PENTAPEPTIDE) PYROPHOSPHORYL-UNDECAPRENOL N-ACETYLGLUCOSAMINE TRANSFERASE 1"/>
    <property type="match status" value="1"/>
</dbReference>
<keyword evidence="8 10" id="KW-0131">Cell cycle</keyword>
<comment type="function">
    <text evidence="10">Cell wall formation. Catalyzes the transfer of a GlcNAc subunit on undecaprenyl-pyrophosphoryl-MurNAc-pentapeptide (lipid intermediate I) to form undecaprenyl-pyrophosphoryl-MurNAc-(pentapeptide)GlcNAc (lipid intermediate II).</text>
</comment>
<feature type="binding site" evidence="10">
    <location>
        <position position="166"/>
    </location>
    <ligand>
        <name>UDP-N-acetyl-alpha-D-glucosamine</name>
        <dbReference type="ChEBI" id="CHEBI:57705"/>
    </ligand>
</feature>
<dbReference type="Proteomes" id="UP000655420">
    <property type="component" value="Unassembled WGS sequence"/>
</dbReference>
<dbReference type="GO" id="GO:0071555">
    <property type="term" value="P:cell wall organization"/>
    <property type="evidence" value="ECO:0007669"/>
    <property type="project" value="UniProtKB-KW"/>
</dbReference>
<name>A0A8J7M852_9RHOB</name>
<evidence type="ECO:0000313" key="14">
    <source>
        <dbReference type="Proteomes" id="UP000655420"/>
    </source>
</evidence>
<evidence type="ECO:0000256" key="10">
    <source>
        <dbReference type="HAMAP-Rule" id="MF_00033"/>
    </source>
</evidence>
<protein>
    <recommendedName>
        <fullName evidence="10">UDP-N-acetylglucosamine--N-acetylmuramyl-(pentapeptide) pyrophosphoryl-undecaprenol N-acetylglucosamine transferase</fullName>
        <ecNumber evidence="10">2.4.1.227</ecNumber>
    </recommendedName>
    <alternativeName>
        <fullName evidence="10">Undecaprenyl-PP-MurNAc-pentapeptide-UDPGlcNAc GlcNAc transferase</fullName>
    </alternativeName>
</protein>
<keyword evidence="7 10" id="KW-0472">Membrane</keyword>
<reference evidence="13" key="1">
    <citation type="submission" date="2020-12" db="EMBL/GenBank/DDBJ databases">
        <title>Bacterial taxonomy.</title>
        <authorList>
            <person name="Pan X."/>
        </authorList>
    </citation>
    <scope>NUCLEOTIDE SEQUENCE</scope>
    <source>
        <strain evidence="13">M0105</strain>
    </source>
</reference>
<dbReference type="GO" id="GO:0005975">
    <property type="term" value="P:carbohydrate metabolic process"/>
    <property type="evidence" value="ECO:0007669"/>
    <property type="project" value="InterPro"/>
</dbReference>
<dbReference type="RefSeq" id="WP_200609865.1">
    <property type="nucleotide sequence ID" value="NZ_JAEHHL010000006.1"/>
</dbReference>
<dbReference type="HAMAP" id="MF_00033">
    <property type="entry name" value="MurG"/>
    <property type="match status" value="1"/>
</dbReference>
<feature type="binding site" evidence="10">
    <location>
        <position position="125"/>
    </location>
    <ligand>
        <name>UDP-N-acetyl-alpha-D-glucosamine</name>
        <dbReference type="ChEBI" id="CHEBI:57705"/>
    </ligand>
</feature>
<keyword evidence="4 10" id="KW-0808">Transferase</keyword>
<dbReference type="GO" id="GO:0005886">
    <property type="term" value="C:plasma membrane"/>
    <property type="evidence" value="ECO:0007669"/>
    <property type="project" value="UniProtKB-SubCell"/>
</dbReference>
<feature type="domain" description="Glycosyl transferase family 28 C-terminal" evidence="12">
    <location>
        <begin position="187"/>
        <end position="351"/>
    </location>
</feature>
<keyword evidence="9 10" id="KW-0961">Cell wall biogenesis/degradation</keyword>
<accession>A0A8J7M852</accession>
<evidence type="ECO:0000256" key="2">
    <source>
        <dbReference type="ARBA" id="ARBA00022618"/>
    </source>
</evidence>
<dbReference type="Pfam" id="PF04101">
    <property type="entry name" value="Glyco_tran_28_C"/>
    <property type="match status" value="1"/>
</dbReference>
<comment type="similarity">
    <text evidence="10">Belongs to the glycosyltransferase 28 family. MurG subfamily.</text>
</comment>
<dbReference type="Pfam" id="PF03033">
    <property type="entry name" value="Glyco_transf_28"/>
    <property type="match status" value="1"/>
</dbReference>
<evidence type="ECO:0000259" key="11">
    <source>
        <dbReference type="Pfam" id="PF03033"/>
    </source>
</evidence>
<dbReference type="GO" id="GO:0008360">
    <property type="term" value="P:regulation of cell shape"/>
    <property type="evidence" value="ECO:0007669"/>
    <property type="project" value="UniProtKB-KW"/>
</dbReference>
<feature type="binding site" evidence="10">
    <location>
        <position position="294"/>
    </location>
    <ligand>
        <name>UDP-N-acetyl-alpha-D-glucosamine</name>
        <dbReference type="ChEBI" id="CHEBI:57705"/>
    </ligand>
</feature>
<dbReference type="PANTHER" id="PTHR21015:SF22">
    <property type="entry name" value="GLYCOSYLTRANSFERASE"/>
    <property type="match status" value="1"/>
</dbReference>
<dbReference type="UniPathway" id="UPA00219"/>
<dbReference type="SUPFAM" id="SSF53756">
    <property type="entry name" value="UDP-Glycosyltransferase/glycogen phosphorylase"/>
    <property type="match status" value="1"/>
</dbReference>
<dbReference type="NCBIfam" id="TIGR01133">
    <property type="entry name" value="murG"/>
    <property type="match status" value="1"/>
</dbReference>
<dbReference type="EC" id="2.4.1.227" evidence="10"/>
<evidence type="ECO:0000256" key="3">
    <source>
        <dbReference type="ARBA" id="ARBA00022676"/>
    </source>
</evidence>
<evidence type="ECO:0000259" key="12">
    <source>
        <dbReference type="Pfam" id="PF04101"/>
    </source>
</evidence>
<comment type="subcellular location">
    <subcellularLocation>
        <location evidence="10">Cell membrane</location>
        <topology evidence="10">Peripheral membrane protein</topology>
        <orientation evidence="10">Cytoplasmic side</orientation>
    </subcellularLocation>
</comment>
<comment type="caution">
    <text evidence="13">The sequence shown here is derived from an EMBL/GenBank/DDBJ whole genome shotgun (WGS) entry which is preliminary data.</text>
</comment>
<keyword evidence="1 10" id="KW-1003">Cell membrane</keyword>
<evidence type="ECO:0000256" key="9">
    <source>
        <dbReference type="ARBA" id="ARBA00023316"/>
    </source>
</evidence>
<dbReference type="GO" id="GO:0050511">
    <property type="term" value="F:undecaprenyldiphospho-muramoylpentapeptide beta-N-acetylglucosaminyltransferase activity"/>
    <property type="evidence" value="ECO:0007669"/>
    <property type="project" value="UniProtKB-UniRule"/>
</dbReference>
<keyword evidence="5 10" id="KW-0133">Cell shape</keyword>
<evidence type="ECO:0000256" key="4">
    <source>
        <dbReference type="ARBA" id="ARBA00022679"/>
    </source>
</evidence>
<comment type="pathway">
    <text evidence="10">Cell wall biogenesis; peptidoglycan biosynthesis.</text>
</comment>
<evidence type="ECO:0000313" key="13">
    <source>
        <dbReference type="EMBL" id="MBK0399667.1"/>
    </source>
</evidence>
<gene>
    <name evidence="10 13" type="primary">murG</name>
    <name evidence="13" type="ORF">H0I76_10725</name>
</gene>
<dbReference type="InterPro" id="IPR006009">
    <property type="entry name" value="GlcNAc_MurG"/>
</dbReference>
<sequence>MTDPLLVIAAGGTGGHMFPAQALAEAMLARGWRVMLTTDARGLRYADGFPDAVERIELPSATLGQGGILSRLLAPFTILRGVLRALFRFRADRPACVAGFGGYPSLPALSAAWLMGLPRLIHEQNGVLGRVNRLFARHVDRVCCGTWPLVHTPAGARLEHVGNPVRAEAAAFAGAAYVPAGDGEVRLLVFGGSQGASVFARLVPPALALLPIELRAQIRLTQQVRPGEEDEVARAFREAGVEAELAPFFSDMPARIAASHLVIARAGASTIAELSAIGRPAILVPYPHATDDHQSANAAAIAAAGGAIVMRETGLTPDLLAGDLARLLIDPVAAARMAAASRSLGKPEAAATLAGIVATLGNRAEG</sequence>
<evidence type="ECO:0000256" key="6">
    <source>
        <dbReference type="ARBA" id="ARBA00022984"/>
    </source>
</evidence>
<evidence type="ECO:0000256" key="5">
    <source>
        <dbReference type="ARBA" id="ARBA00022960"/>
    </source>
</evidence>
<evidence type="ECO:0000256" key="8">
    <source>
        <dbReference type="ARBA" id="ARBA00023306"/>
    </source>
</evidence>
<organism evidence="13 14">
    <name type="scientific">Thermohalobaculum xanthum</name>
    <dbReference type="NCBI Taxonomy" id="2753746"/>
    <lineage>
        <taxon>Bacteria</taxon>
        <taxon>Pseudomonadati</taxon>
        <taxon>Pseudomonadota</taxon>
        <taxon>Alphaproteobacteria</taxon>
        <taxon>Rhodobacterales</taxon>
        <taxon>Paracoccaceae</taxon>
        <taxon>Thermohalobaculum</taxon>
    </lineage>
</organism>
<keyword evidence="2 10" id="KW-0132">Cell division</keyword>